<feature type="transmembrane region" description="Helical" evidence="1">
    <location>
        <begin position="38"/>
        <end position="59"/>
    </location>
</feature>
<dbReference type="OrthoDB" id="3267405at2"/>
<evidence type="ECO:0008006" key="4">
    <source>
        <dbReference type="Google" id="ProtNLM"/>
    </source>
</evidence>
<gene>
    <name evidence="2" type="ORF">EII11_01870</name>
</gene>
<evidence type="ECO:0000313" key="2">
    <source>
        <dbReference type="EMBL" id="RRC96412.1"/>
    </source>
</evidence>
<dbReference type="RefSeq" id="WP_124867972.1">
    <property type="nucleotide sequence ID" value="NZ_RQZF01000001.1"/>
</dbReference>
<dbReference type="AlphaFoldDB" id="A0A3P1SJB5"/>
<keyword evidence="1" id="KW-0812">Transmembrane</keyword>
<comment type="caution">
    <text evidence="2">The sequence shown here is derived from an EMBL/GenBank/DDBJ whole genome shotgun (WGS) entry which is preliminary data.</text>
</comment>
<name>A0A3P1SJB5_9ACTO</name>
<accession>A0A3P1SJB5</accession>
<sequence>MSAASAARTRPASRPDFLHEVSTPQLRVVEGVSQRRRLFPIIAVIMLVLVTAIVVPMVLNTRMAQTAFAIREQQLELNRLQAEEWTAHTKLREVSSPGNLEQAAKKMGMVPAAKTGIITLSSGTIEGGNTAR</sequence>
<keyword evidence="1" id="KW-0472">Membrane</keyword>
<proteinExistence type="predicted"/>
<dbReference type="Proteomes" id="UP000280444">
    <property type="component" value="Unassembled WGS sequence"/>
</dbReference>
<keyword evidence="1" id="KW-1133">Transmembrane helix</keyword>
<protein>
    <recommendedName>
        <fullName evidence="4">Cell division protein FtsL</fullName>
    </recommendedName>
</protein>
<keyword evidence="3" id="KW-1185">Reference proteome</keyword>
<evidence type="ECO:0000256" key="1">
    <source>
        <dbReference type="SAM" id="Phobius"/>
    </source>
</evidence>
<organism evidence="2 3">
    <name type="scientific">Schaalia canis</name>
    <dbReference type="NCBI Taxonomy" id="100469"/>
    <lineage>
        <taxon>Bacteria</taxon>
        <taxon>Bacillati</taxon>
        <taxon>Actinomycetota</taxon>
        <taxon>Actinomycetes</taxon>
        <taxon>Actinomycetales</taxon>
        <taxon>Actinomycetaceae</taxon>
        <taxon>Schaalia</taxon>
    </lineage>
</organism>
<dbReference type="EMBL" id="RQZF01000001">
    <property type="protein sequence ID" value="RRC96412.1"/>
    <property type="molecule type" value="Genomic_DNA"/>
</dbReference>
<evidence type="ECO:0000313" key="3">
    <source>
        <dbReference type="Proteomes" id="UP000280444"/>
    </source>
</evidence>
<reference evidence="2 3" key="1">
    <citation type="submission" date="2018-11" db="EMBL/GenBank/DDBJ databases">
        <title>Genomes From Bacteria Associated with the Canine Oral Cavity: a Test Case for Automated Genome-Based Taxonomic Assignment.</title>
        <authorList>
            <person name="Coil D.A."/>
            <person name="Jospin G."/>
            <person name="Darling A.E."/>
            <person name="Wallis C."/>
            <person name="Davis I.J."/>
            <person name="Harris S."/>
            <person name="Eisen J.A."/>
            <person name="Holcombe L.J."/>
            <person name="O'Flynn C."/>
        </authorList>
    </citation>
    <scope>NUCLEOTIDE SEQUENCE [LARGE SCALE GENOMIC DNA]</scope>
    <source>
        <strain evidence="2 3">OH770</strain>
    </source>
</reference>